<keyword evidence="2" id="KW-0456">Lyase</keyword>
<dbReference type="CDD" id="cd06558">
    <property type="entry name" value="crotonase-like"/>
    <property type="match status" value="1"/>
</dbReference>
<dbReference type="EC" id="4.2.1.17" evidence="2"/>
<dbReference type="SUPFAM" id="SSF52096">
    <property type="entry name" value="ClpP/crotonase"/>
    <property type="match status" value="1"/>
</dbReference>
<dbReference type="InterPro" id="IPR001753">
    <property type="entry name" value="Enoyl-CoA_hydra/iso"/>
</dbReference>
<dbReference type="Pfam" id="PF00378">
    <property type="entry name" value="ECH_1"/>
    <property type="match status" value="1"/>
</dbReference>
<protein>
    <submittedName>
        <fullName evidence="2">Enoyl-CoA hydratase</fullName>
        <ecNumber evidence="2">4.2.1.17</ecNumber>
    </submittedName>
</protein>
<proteinExistence type="inferred from homology"/>
<dbReference type="PANTHER" id="PTHR43802">
    <property type="entry name" value="ENOYL-COA HYDRATASE"/>
    <property type="match status" value="1"/>
</dbReference>
<evidence type="ECO:0000256" key="1">
    <source>
        <dbReference type="ARBA" id="ARBA00005254"/>
    </source>
</evidence>
<sequence>MSFEMIKIDQVDRVAIVTLNRPEVLNALSLQLVRELDEFVTAAEEDDGIGAIVITGAGDRAFSAGADIHENRENSDEQRAAGGAARAVYTWHLAVSSKPVIGAINGLCYGGGTVMATSLDFLMGSEKSSFRFLAVNYGQLNATWSLPTMVGWPKAKELLYSGREVFADEAYHIGLLNHLVPSGDLIDRTVEVAAGIAKNRAEGVANIKSLLIEQTGEALETQFQTEIEGRKGRFKGLSVEDGFKDFLDRKGRKPRVS</sequence>
<dbReference type="InterPro" id="IPR029045">
    <property type="entry name" value="ClpP/crotonase-like_dom_sf"/>
</dbReference>
<name>A0A160V6S1_9ZZZZ</name>
<dbReference type="PANTHER" id="PTHR43802:SF1">
    <property type="entry name" value="IP11341P-RELATED"/>
    <property type="match status" value="1"/>
</dbReference>
<gene>
    <name evidence="2" type="ORF">MGWOODY_Clf1453</name>
</gene>
<dbReference type="GO" id="GO:0004300">
    <property type="term" value="F:enoyl-CoA hydratase activity"/>
    <property type="evidence" value="ECO:0007669"/>
    <property type="project" value="UniProtKB-EC"/>
</dbReference>
<comment type="similarity">
    <text evidence="1">Belongs to the enoyl-CoA hydratase/isomerase family.</text>
</comment>
<dbReference type="Gene3D" id="3.90.226.10">
    <property type="entry name" value="2-enoyl-CoA Hydratase, Chain A, domain 1"/>
    <property type="match status" value="1"/>
</dbReference>
<accession>A0A160V6S1</accession>
<organism evidence="2">
    <name type="scientific">hydrothermal vent metagenome</name>
    <dbReference type="NCBI Taxonomy" id="652676"/>
    <lineage>
        <taxon>unclassified sequences</taxon>
        <taxon>metagenomes</taxon>
        <taxon>ecological metagenomes</taxon>
    </lineage>
</organism>
<evidence type="ECO:0000313" key="2">
    <source>
        <dbReference type="EMBL" id="CUV01288.1"/>
    </source>
</evidence>
<dbReference type="AlphaFoldDB" id="A0A160V6S1"/>
<reference evidence="2" key="1">
    <citation type="submission" date="2015-10" db="EMBL/GenBank/DDBJ databases">
        <authorList>
            <person name="Gilbert D.G."/>
        </authorList>
    </citation>
    <scope>NUCLEOTIDE SEQUENCE</scope>
</reference>
<dbReference type="EMBL" id="FAXA01000038">
    <property type="protein sequence ID" value="CUV01288.1"/>
    <property type="molecule type" value="Genomic_DNA"/>
</dbReference>